<feature type="compositionally biased region" description="Pro residues" evidence="6">
    <location>
        <begin position="15"/>
        <end position="24"/>
    </location>
</feature>
<name>A0AAU9E8M7_9BACT</name>
<feature type="transmembrane region" description="Helical" evidence="7">
    <location>
        <begin position="104"/>
        <end position="126"/>
    </location>
</feature>
<dbReference type="Proteomes" id="UP001366166">
    <property type="component" value="Chromosome"/>
</dbReference>
<keyword evidence="3 7" id="KW-0812">Transmembrane</keyword>
<keyword evidence="4 7" id="KW-1133">Transmembrane helix</keyword>
<feature type="transmembrane region" description="Helical" evidence="7">
    <location>
        <begin position="33"/>
        <end position="51"/>
    </location>
</feature>
<dbReference type="GO" id="GO:0005886">
    <property type="term" value="C:plasma membrane"/>
    <property type="evidence" value="ECO:0007669"/>
    <property type="project" value="UniProtKB-SubCell"/>
</dbReference>
<dbReference type="Gene3D" id="3.30.70.120">
    <property type="match status" value="1"/>
</dbReference>
<feature type="transmembrane region" description="Helical" evidence="7">
    <location>
        <begin position="170"/>
        <end position="192"/>
    </location>
</feature>
<dbReference type="InterPro" id="IPR015867">
    <property type="entry name" value="N-reg_PII/ATP_PRibTrfase_C"/>
</dbReference>
<feature type="domain" description="DUF2179" evidence="8">
    <location>
        <begin position="246"/>
        <end position="299"/>
    </location>
</feature>
<dbReference type="KEGG" id="dmp:FAK_05690"/>
<comment type="subcellular location">
    <subcellularLocation>
        <location evidence="1">Cell membrane</location>
        <topology evidence="1">Multi-pass membrane protein</topology>
    </subcellularLocation>
</comment>
<feature type="region of interest" description="Disordered" evidence="6">
    <location>
        <begin position="1"/>
        <end position="26"/>
    </location>
</feature>
<dbReference type="PANTHER" id="PTHR33545:SF5">
    <property type="entry name" value="UPF0750 MEMBRANE PROTEIN YITT"/>
    <property type="match status" value="1"/>
</dbReference>
<evidence type="ECO:0000256" key="2">
    <source>
        <dbReference type="ARBA" id="ARBA00022475"/>
    </source>
</evidence>
<evidence type="ECO:0000256" key="4">
    <source>
        <dbReference type="ARBA" id="ARBA00022989"/>
    </source>
</evidence>
<protein>
    <submittedName>
        <fullName evidence="9">Membrane protein</fullName>
    </submittedName>
</protein>
<evidence type="ECO:0000256" key="1">
    <source>
        <dbReference type="ARBA" id="ARBA00004651"/>
    </source>
</evidence>
<evidence type="ECO:0000313" key="10">
    <source>
        <dbReference type="Proteomes" id="UP001366166"/>
    </source>
</evidence>
<accession>A0AAU9E8M7</accession>
<dbReference type="Pfam" id="PF10035">
    <property type="entry name" value="DUF2179"/>
    <property type="match status" value="1"/>
</dbReference>
<feature type="transmembrane region" description="Helical" evidence="7">
    <location>
        <begin position="198"/>
        <end position="216"/>
    </location>
</feature>
<evidence type="ECO:0000256" key="3">
    <source>
        <dbReference type="ARBA" id="ARBA00022692"/>
    </source>
</evidence>
<dbReference type="AlphaFoldDB" id="A0AAU9E8M7"/>
<feature type="transmembrane region" description="Helical" evidence="7">
    <location>
        <begin position="81"/>
        <end position="97"/>
    </location>
</feature>
<dbReference type="InterPro" id="IPR003740">
    <property type="entry name" value="YitT"/>
</dbReference>
<evidence type="ECO:0000256" key="6">
    <source>
        <dbReference type="SAM" id="MobiDB-lite"/>
    </source>
</evidence>
<organism evidence="9 10">
    <name type="scientific">Desulfoferula mesophila</name>
    <dbReference type="NCBI Taxonomy" id="3058419"/>
    <lineage>
        <taxon>Bacteria</taxon>
        <taxon>Pseudomonadati</taxon>
        <taxon>Thermodesulfobacteriota</taxon>
        <taxon>Desulfarculia</taxon>
        <taxon>Desulfarculales</taxon>
        <taxon>Desulfarculaceae</taxon>
        <taxon>Desulfoferula</taxon>
    </lineage>
</organism>
<dbReference type="RefSeq" id="WP_338605213.1">
    <property type="nucleotide sequence ID" value="NZ_AP028679.1"/>
</dbReference>
<keyword evidence="5 7" id="KW-0472">Membrane</keyword>
<dbReference type="PIRSF" id="PIRSF006483">
    <property type="entry name" value="Membrane_protein_YitT"/>
    <property type="match status" value="1"/>
</dbReference>
<reference evidence="10" key="1">
    <citation type="journal article" date="2023" name="Arch. Microbiol.">
        <title>Desulfoferula mesophilus gen. nov. sp. nov., a mesophilic sulfate-reducing bacterium isolated from a brackish lake sediment.</title>
        <authorList>
            <person name="Watanabe T."/>
            <person name="Yabe T."/>
            <person name="Tsuji J.M."/>
            <person name="Fukui M."/>
        </authorList>
    </citation>
    <scope>NUCLEOTIDE SEQUENCE [LARGE SCALE GENOMIC DNA]</scope>
    <source>
        <strain evidence="10">12FAK</strain>
    </source>
</reference>
<dbReference type="CDD" id="cd16380">
    <property type="entry name" value="YitT_C"/>
    <property type="match status" value="1"/>
</dbReference>
<dbReference type="EMBL" id="AP028679">
    <property type="protein sequence ID" value="BEQ13503.1"/>
    <property type="molecule type" value="Genomic_DNA"/>
</dbReference>
<proteinExistence type="predicted"/>
<gene>
    <name evidence="9" type="ORF">FAK_05690</name>
</gene>
<dbReference type="Pfam" id="PF02588">
    <property type="entry name" value="YitT_membrane"/>
    <property type="match status" value="1"/>
</dbReference>
<sequence>MANLEDIESPAADNGPPPEPPPRPGSMGPVGRAGLNLLLMLGGNLCAAVAVNGILVPQGFLSGGFTGLALLLYYLPPNLPVSLWYLVLNVPIFVLGWRMVGRRFFWWSLVGMGMLSLALQVVKVPVILMDPVAGALLAGILIGGGGGLVLRSQGSAGGLDILSVILMQRFSVRLGTTLLAFNVLVLGLGALLFPLTKIMYTLAMIFVAAQVTNLVFNGLSQRKAVTIISPHWAELAQAIVADSRAGATLVPAKGAFSGQDEPMIYTVVNLRELGRLKALVNSLDPDAFVVVSDTLEVSGQRIGRATPW</sequence>
<evidence type="ECO:0000313" key="9">
    <source>
        <dbReference type="EMBL" id="BEQ13503.1"/>
    </source>
</evidence>
<evidence type="ECO:0000256" key="7">
    <source>
        <dbReference type="SAM" id="Phobius"/>
    </source>
</evidence>
<evidence type="ECO:0000259" key="8">
    <source>
        <dbReference type="Pfam" id="PF10035"/>
    </source>
</evidence>
<evidence type="ECO:0000256" key="5">
    <source>
        <dbReference type="ARBA" id="ARBA00023136"/>
    </source>
</evidence>
<keyword evidence="2" id="KW-1003">Cell membrane</keyword>
<dbReference type="InterPro" id="IPR019264">
    <property type="entry name" value="DUF2179"/>
</dbReference>
<keyword evidence="10" id="KW-1185">Reference proteome</keyword>
<dbReference type="InterPro" id="IPR051461">
    <property type="entry name" value="UPF0750_membrane"/>
</dbReference>
<feature type="transmembrane region" description="Helical" evidence="7">
    <location>
        <begin position="132"/>
        <end position="150"/>
    </location>
</feature>
<dbReference type="PANTHER" id="PTHR33545">
    <property type="entry name" value="UPF0750 MEMBRANE PROTEIN YITT-RELATED"/>
    <property type="match status" value="1"/>
</dbReference>